<dbReference type="Pfam" id="PF08241">
    <property type="entry name" value="Methyltransf_11"/>
    <property type="match status" value="1"/>
</dbReference>
<proteinExistence type="predicted"/>
<evidence type="ECO:0000313" key="3">
    <source>
        <dbReference type="Proteomes" id="UP000293296"/>
    </source>
</evidence>
<gene>
    <name evidence="2" type="ORF">C3Y92_01055</name>
</gene>
<dbReference type="RefSeq" id="WP_129348665.1">
    <property type="nucleotide sequence ID" value="NZ_CP026538.1"/>
</dbReference>
<dbReference type="Proteomes" id="UP000293296">
    <property type="component" value="Chromosome"/>
</dbReference>
<dbReference type="GO" id="GO:0008757">
    <property type="term" value="F:S-adenosylmethionine-dependent methyltransferase activity"/>
    <property type="evidence" value="ECO:0007669"/>
    <property type="project" value="InterPro"/>
</dbReference>
<evidence type="ECO:0000313" key="2">
    <source>
        <dbReference type="EMBL" id="QAZ65900.1"/>
    </source>
</evidence>
<protein>
    <submittedName>
        <fullName evidence="2">Class I SAM-dependent methyltransferase</fullName>
    </submittedName>
</protein>
<name>A0A4P6HJD0_9BACT</name>
<organism evidence="2 3">
    <name type="scientific">Solidesulfovibrio carbinolicus</name>
    <dbReference type="NCBI Taxonomy" id="296842"/>
    <lineage>
        <taxon>Bacteria</taxon>
        <taxon>Pseudomonadati</taxon>
        <taxon>Thermodesulfobacteriota</taxon>
        <taxon>Desulfovibrionia</taxon>
        <taxon>Desulfovibrionales</taxon>
        <taxon>Desulfovibrionaceae</taxon>
        <taxon>Solidesulfovibrio</taxon>
    </lineage>
</organism>
<evidence type="ECO:0000259" key="1">
    <source>
        <dbReference type="Pfam" id="PF08241"/>
    </source>
</evidence>
<dbReference type="AlphaFoldDB" id="A0A4P6HJD0"/>
<keyword evidence="3" id="KW-1185">Reference proteome</keyword>
<dbReference type="EMBL" id="CP026538">
    <property type="protein sequence ID" value="QAZ65900.1"/>
    <property type="molecule type" value="Genomic_DNA"/>
</dbReference>
<dbReference type="GO" id="GO:0032259">
    <property type="term" value="P:methylation"/>
    <property type="evidence" value="ECO:0007669"/>
    <property type="project" value="UniProtKB-KW"/>
</dbReference>
<dbReference type="InterPro" id="IPR013216">
    <property type="entry name" value="Methyltransf_11"/>
</dbReference>
<reference evidence="2 3" key="1">
    <citation type="submission" date="2018-02" db="EMBL/GenBank/DDBJ databases">
        <title>Genome sequence of Desulfovibrio carbinolicus DSM 3852.</title>
        <authorList>
            <person name="Wilbanks E."/>
            <person name="Skennerton C.T."/>
            <person name="Orphan V.J."/>
        </authorList>
    </citation>
    <scope>NUCLEOTIDE SEQUENCE [LARGE SCALE GENOMIC DNA]</scope>
    <source>
        <strain evidence="2 3">DSM 3852</strain>
    </source>
</reference>
<dbReference type="KEGG" id="dcb:C3Y92_01055"/>
<keyword evidence="2" id="KW-0489">Methyltransferase</keyword>
<dbReference type="CDD" id="cd02440">
    <property type="entry name" value="AdoMet_MTases"/>
    <property type="match status" value="1"/>
</dbReference>
<dbReference type="InterPro" id="IPR029063">
    <property type="entry name" value="SAM-dependent_MTases_sf"/>
</dbReference>
<dbReference type="OrthoDB" id="9811747at2"/>
<keyword evidence="2" id="KW-0808">Transferase</keyword>
<dbReference type="SUPFAM" id="SSF53335">
    <property type="entry name" value="S-adenosyl-L-methionine-dependent methyltransferases"/>
    <property type="match status" value="1"/>
</dbReference>
<feature type="domain" description="Methyltransferase type 11" evidence="1">
    <location>
        <begin position="120"/>
        <end position="170"/>
    </location>
</feature>
<accession>A0A4P6HJD0</accession>
<dbReference type="Gene3D" id="3.40.50.150">
    <property type="entry name" value="Vaccinia Virus protein VP39"/>
    <property type="match status" value="1"/>
</dbReference>
<sequence length="282" mass="30998">MDAEAKCREWNVFETDGLCSVCGQKAVFSPIKPGFSLRETRCSSCRASRRTRDLARVVAQLAAGEPARRLPEALPAMMDWRVFEAQAAGPLHDRLRCLPGYVCSEYVPELAQPGACDQSGLRCEDLERLSFPDASFDLVVTQDVFEHVADPWRAFAEVWRVLAPGGRHVFTVPLNEGHPTTARVRFGASGRVDVLPPVHHGDPVRQGGSLVVTDFGDDLPQLLTERGQPTIVASHVAFYKPSEMPGIIDGDLHALYEAAWKAGEKGGFLRYNSVVFLTQKPA</sequence>